<proteinExistence type="predicted"/>
<protein>
    <submittedName>
        <fullName evidence="1">Uncharacterized protein</fullName>
    </submittedName>
</protein>
<dbReference type="AlphaFoldDB" id="A0A841RAS2"/>
<sequence>MISVFDNIESASFPFAAKKYLYTKRLDSQI</sequence>
<dbReference type="Proteomes" id="UP000587760">
    <property type="component" value="Unassembled WGS sequence"/>
</dbReference>
<organism evidence="1 2">
    <name type="scientific">Spirochaeta isovalerica</name>
    <dbReference type="NCBI Taxonomy" id="150"/>
    <lineage>
        <taxon>Bacteria</taxon>
        <taxon>Pseudomonadati</taxon>
        <taxon>Spirochaetota</taxon>
        <taxon>Spirochaetia</taxon>
        <taxon>Spirochaetales</taxon>
        <taxon>Spirochaetaceae</taxon>
        <taxon>Spirochaeta</taxon>
    </lineage>
</organism>
<name>A0A841RAS2_9SPIO</name>
<accession>A0A841RAS2</accession>
<evidence type="ECO:0000313" key="2">
    <source>
        <dbReference type="Proteomes" id="UP000587760"/>
    </source>
</evidence>
<comment type="caution">
    <text evidence="1">The sequence shown here is derived from an EMBL/GenBank/DDBJ whole genome shotgun (WGS) entry which is preliminary data.</text>
</comment>
<gene>
    <name evidence="1" type="ORF">HNR50_002010</name>
</gene>
<evidence type="ECO:0000313" key="1">
    <source>
        <dbReference type="EMBL" id="MBB6480347.1"/>
    </source>
</evidence>
<reference evidence="1 2" key="1">
    <citation type="submission" date="2020-08" db="EMBL/GenBank/DDBJ databases">
        <title>Genomic Encyclopedia of Type Strains, Phase IV (KMG-IV): sequencing the most valuable type-strain genomes for metagenomic binning, comparative biology and taxonomic classification.</title>
        <authorList>
            <person name="Goeker M."/>
        </authorList>
    </citation>
    <scope>NUCLEOTIDE SEQUENCE [LARGE SCALE GENOMIC DNA]</scope>
    <source>
        <strain evidence="1 2">DSM 2461</strain>
    </source>
</reference>
<keyword evidence="2" id="KW-1185">Reference proteome</keyword>
<dbReference type="EMBL" id="JACHGJ010000003">
    <property type="protein sequence ID" value="MBB6480347.1"/>
    <property type="molecule type" value="Genomic_DNA"/>
</dbReference>